<dbReference type="GO" id="GO:0005524">
    <property type="term" value="F:ATP binding"/>
    <property type="evidence" value="ECO:0007669"/>
    <property type="project" value="UniProtKB-KW"/>
</dbReference>
<accession>A0A4Z0V6Z2</accession>
<keyword evidence="8" id="KW-0460">Magnesium</keyword>
<keyword evidence="4" id="KW-0548">Nucleotidyltransferase</keyword>
<name>A0A4Z0V6Z2_9BACT</name>
<gene>
    <name evidence="11" type="ORF">EZ315_05160</name>
</gene>
<dbReference type="PANTHER" id="PTHR33571:SF14">
    <property type="entry name" value="PROTEIN ADENYLYLTRANSFERASE MJ0435-RELATED"/>
    <property type="match status" value="1"/>
</dbReference>
<keyword evidence="5" id="KW-0479">Metal-binding</keyword>
<feature type="domain" description="Polymerase nucleotidyl transferase" evidence="10">
    <location>
        <begin position="17"/>
        <end position="92"/>
    </location>
</feature>
<comment type="caution">
    <text evidence="11">The sequence shown here is derived from an EMBL/GenBank/DDBJ whole genome shotgun (WGS) entry which is preliminary data.</text>
</comment>
<dbReference type="CDD" id="cd05403">
    <property type="entry name" value="NT_KNTase_like"/>
    <property type="match status" value="1"/>
</dbReference>
<keyword evidence="7" id="KW-0067">ATP-binding</keyword>
<protein>
    <submittedName>
        <fullName evidence="11">DNA polymerase subunit beta</fullName>
    </submittedName>
</protein>
<evidence type="ECO:0000256" key="7">
    <source>
        <dbReference type="ARBA" id="ARBA00022840"/>
    </source>
</evidence>
<keyword evidence="6" id="KW-0547">Nucleotide-binding</keyword>
<dbReference type="GeneID" id="82149174"/>
<evidence type="ECO:0000256" key="9">
    <source>
        <dbReference type="ARBA" id="ARBA00038276"/>
    </source>
</evidence>
<keyword evidence="3" id="KW-0808">Transferase</keyword>
<organism evidence="11 12">
    <name type="scientific">Duncaniella freteri</name>
    <dbReference type="NCBI Taxonomy" id="2530391"/>
    <lineage>
        <taxon>Bacteria</taxon>
        <taxon>Pseudomonadati</taxon>
        <taxon>Bacteroidota</taxon>
        <taxon>Bacteroidia</taxon>
        <taxon>Bacteroidales</taxon>
        <taxon>Muribaculaceae</taxon>
        <taxon>Duncaniella</taxon>
    </lineage>
</organism>
<dbReference type="GO" id="GO:0046872">
    <property type="term" value="F:metal ion binding"/>
    <property type="evidence" value="ECO:0007669"/>
    <property type="project" value="UniProtKB-KW"/>
</dbReference>
<evidence type="ECO:0000256" key="6">
    <source>
        <dbReference type="ARBA" id="ARBA00022741"/>
    </source>
</evidence>
<evidence type="ECO:0000256" key="8">
    <source>
        <dbReference type="ARBA" id="ARBA00022842"/>
    </source>
</evidence>
<reference evidence="11 12" key="1">
    <citation type="submission" date="2019-02" db="EMBL/GenBank/DDBJ databases">
        <title>Isolation and identification of novel species under the genus Muribaculum.</title>
        <authorList>
            <person name="Miyake S."/>
            <person name="Ding Y."/>
            <person name="Low A."/>
            <person name="Soh M."/>
            <person name="Seedorf H."/>
        </authorList>
    </citation>
    <scope>NUCLEOTIDE SEQUENCE [LARGE SCALE GENOMIC DNA]</scope>
    <source>
        <strain evidence="11 12">TLL-A3</strain>
    </source>
</reference>
<sequence length="98" mass="11184">MCSRQQCFSTLNDAAPYIRQEFEVSSMCVFGSMARGDNHEGSDVDICVEMPPKALKMIALRQYLQELLGVSVDIIRRHAHLNQFLAQEIERDGIYIFS</sequence>
<comment type="cofactor">
    <cofactor evidence="1">
        <name>Mg(2+)</name>
        <dbReference type="ChEBI" id="CHEBI:18420"/>
    </cofactor>
</comment>
<dbReference type="GO" id="GO:0016779">
    <property type="term" value="F:nucleotidyltransferase activity"/>
    <property type="evidence" value="ECO:0007669"/>
    <property type="project" value="UniProtKB-KW"/>
</dbReference>
<dbReference type="InterPro" id="IPR043519">
    <property type="entry name" value="NT_sf"/>
</dbReference>
<dbReference type="SUPFAM" id="SSF81301">
    <property type="entry name" value="Nucleotidyltransferase"/>
    <property type="match status" value="1"/>
</dbReference>
<evidence type="ECO:0000256" key="2">
    <source>
        <dbReference type="ARBA" id="ARBA00022649"/>
    </source>
</evidence>
<dbReference type="AlphaFoldDB" id="A0A4Z0V6Z2"/>
<evidence type="ECO:0000256" key="3">
    <source>
        <dbReference type="ARBA" id="ARBA00022679"/>
    </source>
</evidence>
<dbReference type="Pfam" id="PF01909">
    <property type="entry name" value="NTP_transf_2"/>
    <property type="match status" value="1"/>
</dbReference>
<evidence type="ECO:0000313" key="12">
    <source>
        <dbReference type="Proteomes" id="UP000297635"/>
    </source>
</evidence>
<evidence type="ECO:0000256" key="5">
    <source>
        <dbReference type="ARBA" id="ARBA00022723"/>
    </source>
</evidence>
<dbReference type="Gene3D" id="3.30.460.10">
    <property type="entry name" value="Beta Polymerase, domain 2"/>
    <property type="match status" value="1"/>
</dbReference>
<proteinExistence type="inferred from homology"/>
<dbReference type="PANTHER" id="PTHR33571">
    <property type="entry name" value="SSL8005 PROTEIN"/>
    <property type="match status" value="1"/>
</dbReference>
<evidence type="ECO:0000313" key="11">
    <source>
        <dbReference type="EMBL" id="TGG40117.1"/>
    </source>
</evidence>
<keyword evidence="2" id="KW-1277">Toxin-antitoxin system</keyword>
<dbReference type="InterPro" id="IPR002934">
    <property type="entry name" value="Polymerase_NTP_transf_dom"/>
</dbReference>
<evidence type="ECO:0000256" key="1">
    <source>
        <dbReference type="ARBA" id="ARBA00001946"/>
    </source>
</evidence>
<dbReference type="EMBL" id="SJSA01000001">
    <property type="protein sequence ID" value="TGG40117.1"/>
    <property type="molecule type" value="Genomic_DNA"/>
</dbReference>
<dbReference type="Proteomes" id="UP000297635">
    <property type="component" value="Unassembled WGS sequence"/>
</dbReference>
<keyword evidence="12" id="KW-1185">Reference proteome</keyword>
<comment type="similarity">
    <text evidence="9">Belongs to the MntA antitoxin family.</text>
</comment>
<evidence type="ECO:0000259" key="10">
    <source>
        <dbReference type="Pfam" id="PF01909"/>
    </source>
</evidence>
<evidence type="ECO:0000256" key="4">
    <source>
        <dbReference type="ARBA" id="ARBA00022695"/>
    </source>
</evidence>
<dbReference type="InterPro" id="IPR052038">
    <property type="entry name" value="Type-VII_TA_antitoxin"/>
</dbReference>
<dbReference type="RefSeq" id="WP_135471133.1">
    <property type="nucleotide sequence ID" value="NZ_CASCNC010000037.1"/>
</dbReference>